<feature type="binding site" evidence="4">
    <location>
        <position position="516"/>
    </location>
    <ligand>
        <name>Zn(2+)</name>
        <dbReference type="ChEBI" id="CHEBI:29105"/>
        <label>2</label>
    </ligand>
</feature>
<keyword evidence="2" id="KW-0597">Phosphoprotein</keyword>
<dbReference type="GO" id="GO:0004035">
    <property type="term" value="F:alkaline phosphatase activity"/>
    <property type="evidence" value="ECO:0007669"/>
    <property type="project" value="UniProtKB-EC"/>
</dbReference>
<dbReference type="EC" id="3.1.3.1" evidence="1"/>
<accession>A0ABD3MDH8</accession>
<protein>
    <recommendedName>
        <fullName evidence="1">alkaline phosphatase</fullName>
        <ecNumber evidence="1">3.1.3.1</ecNumber>
    </recommendedName>
</protein>
<organism evidence="5 6">
    <name type="scientific">Discostella pseudostelligera</name>
    <dbReference type="NCBI Taxonomy" id="259834"/>
    <lineage>
        <taxon>Eukaryota</taxon>
        <taxon>Sar</taxon>
        <taxon>Stramenopiles</taxon>
        <taxon>Ochrophyta</taxon>
        <taxon>Bacillariophyta</taxon>
        <taxon>Coscinodiscophyceae</taxon>
        <taxon>Thalassiosirophycidae</taxon>
        <taxon>Stephanodiscales</taxon>
        <taxon>Stephanodiscaceae</taxon>
        <taxon>Discostella</taxon>
    </lineage>
</organism>
<dbReference type="Gene3D" id="3.40.720.10">
    <property type="entry name" value="Alkaline Phosphatase, subunit A"/>
    <property type="match status" value="1"/>
</dbReference>
<keyword evidence="4" id="KW-0862">Zinc</keyword>
<comment type="caution">
    <text evidence="5">The sequence shown here is derived from an EMBL/GenBank/DDBJ whole genome shotgun (WGS) entry which is preliminary data.</text>
</comment>
<dbReference type="InterPro" id="IPR017850">
    <property type="entry name" value="Alkaline_phosphatase_core_sf"/>
</dbReference>
<feature type="binding site" evidence="4">
    <location>
        <position position="327"/>
    </location>
    <ligand>
        <name>Mg(2+)</name>
        <dbReference type="ChEBI" id="CHEBI:18420"/>
    </ligand>
</feature>
<feature type="binding site" evidence="4">
    <location>
        <position position="557"/>
    </location>
    <ligand>
        <name>Zn(2+)</name>
        <dbReference type="ChEBI" id="CHEBI:29105"/>
        <label>2</label>
    </ligand>
</feature>
<gene>
    <name evidence="5" type="ORF">ACHAWU_000604</name>
</gene>
<dbReference type="PANTHER" id="PTHR11596">
    <property type="entry name" value="ALKALINE PHOSPHATASE"/>
    <property type="match status" value="1"/>
</dbReference>
<dbReference type="EMBL" id="JALLBG020000195">
    <property type="protein sequence ID" value="KAL3759981.1"/>
    <property type="molecule type" value="Genomic_DNA"/>
</dbReference>
<comment type="cofactor">
    <cofactor evidence="4">
        <name>Mg(2+)</name>
        <dbReference type="ChEBI" id="CHEBI:18420"/>
    </cofactor>
    <text evidence="4">Binds 1 Mg(2+) ion.</text>
</comment>
<dbReference type="SMART" id="SM00098">
    <property type="entry name" value="alkPPc"/>
    <property type="match status" value="1"/>
</dbReference>
<dbReference type="InterPro" id="IPR001952">
    <property type="entry name" value="Alkaline_phosphatase"/>
</dbReference>
<dbReference type="SUPFAM" id="SSF53649">
    <property type="entry name" value="Alkaline phosphatase-like"/>
    <property type="match status" value="1"/>
</dbReference>
<dbReference type="AlphaFoldDB" id="A0ABD3MDH8"/>
<proteinExistence type="predicted"/>
<keyword evidence="6" id="KW-1185">Reference proteome</keyword>
<keyword evidence="4" id="KW-0460">Magnesium</keyword>
<feature type="active site" description="Phosphoserine intermediate" evidence="3">
    <location>
        <position position="274"/>
    </location>
</feature>
<keyword evidence="4" id="KW-0479">Metal-binding</keyword>
<feature type="binding site" evidence="4">
    <location>
        <position position="558"/>
    </location>
    <ligand>
        <name>Zn(2+)</name>
        <dbReference type="ChEBI" id="CHEBI:29105"/>
        <label>2</label>
    </ligand>
</feature>
<evidence type="ECO:0000256" key="1">
    <source>
        <dbReference type="ARBA" id="ARBA00012647"/>
    </source>
</evidence>
<evidence type="ECO:0000256" key="4">
    <source>
        <dbReference type="PIRSR" id="PIRSR601952-2"/>
    </source>
</evidence>
<evidence type="ECO:0000256" key="2">
    <source>
        <dbReference type="ARBA" id="ARBA00022553"/>
    </source>
</evidence>
<dbReference type="Proteomes" id="UP001530293">
    <property type="component" value="Unassembled WGS sequence"/>
</dbReference>
<name>A0ABD3MDH8_9STRA</name>
<feature type="binding site" evidence="4">
    <location>
        <position position="325"/>
    </location>
    <ligand>
        <name>Mg(2+)</name>
        <dbReference type="ChEBI" id="CHEBI:18420"/>
    </ligand>
</feature>
<feature type="binding site" evidence="4">
    <location>
        <position position="507"/>
    </location>
    <ligand>
        <name>Mg(2+)</name>
        <dbReference type="ChEBI" id="CHEBI:18420"/>
    </ligand>
</feature>
<dbReference type="PANTHER" id="PTHR11596:SF5">
    <property type="entry name" value="ALKALINE PHOSPHATASE"/>
    <property type="match status" value="1"/>
</dbReference>
<reference evidence="5 6" key="1">
    <citation type="submission" date="2024-10" db="EMBL/GenBank/DDBJ databases">
        <title>Updated reference genomes for cyclostephanoid diatoms.</title>
        <authorList>
            <person name="Roberts W.R."/>
            <person name="Alverson A.J."/>
        </authorList>
    </citation>
    <scope>NUCLEOTIDE SEQUENCE [LARGE SCALE GENOMIC DNA]</scope>
    <source>
        <strain evidence="5 6">AJA232-27</strain>
    </source>
</reference>
<evidence type="ECO:0000313" key="5">
    <source>
        <dbReference type="EMBL" id="KAL3759981.1"/>
    </source>
</evidence>
<evidence type="ECO:0000313" key="6">
    <source>
        <dbReference type="Proteomes" id="UP001530293"/>
    </source>
</evidence>
<evidence type="ECO:0000256" key="3">
    <source>
        <dbReference type="PIRSR" id="PIRSR601952-1"/>
    </source>
</evidence>
<feature type="binding site" evidence="4">
    <location>
        <position position="512"/>
    </location>
    <ligand>
        <name>Zn(2+)</name>
        <dbReference type="ChEBI" id="CHEBI:29105"/>
        <label>2</label>
    </ligand>
</feature>
<dbReference type="Pfam" id="PF00245">
    <property type="entry name" value="Alk_phosphatase"/>
    <property type="match status" value="2"/>
</dbReference>
<comment type="cofactor">
    <cofactor evidence="4">
        <name>Zn(2+)</name>
        <dbReference type="ChEBI" id="CHEBI:29105"/>
    </cofactor>
    <text evidence="4">Binds 2 Zn(2+) ions.</text>
</comment>
<sequence length="700" mass="76372">MLLSGASAHSTQSRVFRKKLEKDAIFSKSSKAKSSKADETGEYESMAGMNTLPTHIAGVDNSFRLLKREGIISEIPISICEKVRSTDEAPAKQGKNVILVIGDGMGWEMIRAGAVAKQVIVELESMGVDIKTGATGDVADAAKAAFANRTLDDYYTEGKGSGLSFQDLPDFTLLTTSVPFIGEAETGNHYGPARSFLGDVDAHDNGMADLLVGADGNPLVFDPRDIFEGGNMVLWDDAKGGAYPWDENYFRAHSGLPTDPEFDPEFILQHAIDSANSAAAYSTGVKTGVNMMGVDLYENPVRNILEEAQSCGKSGGIMTSVPILHATPGAFVTHTNYRKNEHHLQDGYRETRPAWAMGTCASRYQPAEELKMAMINGSLASSHTFLYQDPAVLAENFYDSIQDKDPDNGDHVLACFAGQYSTGMEAGAPLENMPYRGLDSSYNNRRCSAGIVEKDEDDVTLSITPNSTICNHWPEEELQNVPVMKEHVKEALNFLGKDEDGFFLMFEQGDIDWAAHANMMDDLLGAMLDIDDSVAEIMAWIDENGGYEKNALYVTADHDHYLTLLPHFPEVVANLIIDGVSHDITPESNTNTNTWDEAITASRHNDTSKTQTEHLKDFSTWSDEDIQNVAHYFGPWGSGGNGWGSHSTRPIVMHHGGDDGCIEALVGKGYRVLGREVEGSPGKIDQVHVHACMMKSLFGL</sequence>